<dbReference type="eggNOG" id="COG2207">
    <property type="taxonomic scope" value="Bacteria"/>
</dbReference>
<dbReference type="PROSITE" id="PS01124">
    <property type="entry name" value="HTH_ARAC_FAMILY_2"/>
    <property type="match status" value="1"/>
</dbReference>
<keyword evidence="3" id="KW-0804">Transcription</keyword>
<dbReference type="InterPro" id="IPR050204">
    <property type="entry name" value="AraC_XylS_family_regulators"/>
</dbReference>
<dbReference type="InterPro" id="IPR046532">
    <property type="entry name" value="DUF6597"/>
</dbReference>
<evidence type="ECO:0000256" key="3">
    <source>
        <dbReference type="ARBA" id="ARBA00023163"/>
    </source>
</evidence>
<keyword evidence="2" id="KW-0238">DNA-binding</keyword>
<protein>
    <submittedName>
        <fullName evidence="5">AraC family transcriptional regulator</fullName>
    </submittedName>
</protein>
<proteinExistence type="predicted"/>
<dbReference type="PANTHER" id="PTHR46796">
    <property type="entry name" value="HTH-TYPE TRANSCRIPTIONAL ACTIVATOR RHAS-RELATED"/>
    <property type="match status" value="1"/>
</dbReference>
<dbReference type="GO" id="GO:0043565">
    <property type="term" value="F:sequence-specific DNA binding"/>
    <property type="evidence" value="ECO:0007669"/>
    <property type="project" value="InterPro"/>
</dbReference>
<evidence type="ECO:0000256" key="2">
    <source>
        <dbReference type="ARBA" id="ARBA00023125"/>
    </source>
</evidence>
<dbReference type="GO" id="GO:0003700">
    <property type="term" value="F:DNA-binding transcription factor activity"/>
    <property type="evidence" value="ECO:0007669"/>
    <property type="project" value="InterPro"/>
</dbReference>
<evidence type="ECO:0000313" key="6">
    <source>
        <dbReference type="Proteomes" id="UP000009282"/>
    </source>
</evidence>
<accession>G4QN05</accession>
<dbReference type="AlphaFoldDB" id="G4QN05"/>
<gene>
    <name evidence="5" type="ordered locus">GNIT_3330</name>
</gene>
<evidence type="ECO:0000259" key="4">
    <source>
        <dbReference type="PROSITE" id="PS01124"/>
    </source>
</evidence>
<organism evidence="5 6">
    <name type="scientific">Glaciecola nitratireducens (strain JCM 12485 / KCTC 12276 / FR1064)</name>
    <dbReference type="NCBI Taxonomy" id="1085623"/>
    <lineage>
        <taxon>Bacteria</taxon>
        <taxon>Pseudomonadati</taxon>
        <taxon>Pseudomonadota</taxon>
        <taxon>Gammaproteobacteria</taxon>
        <taxon>Alteromonadales</taxon>
        <taxon>Alteromonadaceae</taxon>
        <taxon>Brumicola</taxon>
    </lineage>
</organism>
<dbReference type="HOGENOM" id="CLU_066193_1_0_6"/>
<dbReference type="SMART" id="SM00342">
    <property type="entry name" value="HTH_ARAC"/>
    <property type="match status" value="1"/>
</dbReference>
<dbReference type="PANTHER" id="PTHR46796:SF13">
    <property type="entry name" value="HTH-TYPE TRANSCRIPTIONAL ACTIVATOR RHAS"/>
    <property type="match status" value="1"/>
</dbReference>
<dbReference type="STRING" id="1085623.GNIT_3330"/>
<dbReference type="KEGG" id="gni:GNIT_3330"/>
<dbReference type="InterPro" id="IPR018060">
    <property type="entry name" value="HTH_AraC"/>
</dbReference>
<reference evidence="5 6" key="1">
    <citation type="journal article" date="2011" name="J. Bacteriol.">
        <title>Complete genome sequence of seawater bacterium Glaciecola nitratireducens FR1064T.</title>
        <authorList>
            <person name="Bian F."/>
            <person name="Qin Q.L."/>
            <person name="Xie B.B."/>
            <person name="Shu Y.L."/>
            <person name="Zhang X.Y."/>
            <person name="Yu Y."/>
            <person name="Chen B."/>
            <person name="Chen X.L."/>
            <person name="Zhou B.C."/>
            <person name="Zhang Y.Z."/>
        </authorList>
    </citation>
    <scope>NUCLEOTIDE SEQUENCE [LARGE SCALE GENOMIC DNA]</scope>
    <source>
        <strain evidence="6">JCM 12485 / KCTC 12276 / FR1064</strain>
    </source>
</reference>
<evidence type="ECO:0000313" key="5">
    <source>
        <dbReference type="EMBL" id="AEP31424.1"/>
    </source>
</evidence>
<dbReference type="OrthoDB" id="6592899at2"/>
<dbReference type="EMBL" id="CP003060">
    <property type="protein sequence ID" value="AEP31424.1"/>
    <property type="molecule type" value="Genomic_DNA"/>
</dbReference>
<dbReference type="Proteomes" id="UP000009282">
    <property type="component" value="Chromosome"/>
</dbReference>
<evidence type="ECO:0000256" key="1">
    <source>
        <dbReference type="ARBA" id="ARBA00023015"/>
    </source>
</evidence>
<dbReference type="SUPFAM" id="SSF46689">
    <property type="entry name" value="Homeodomain-like"/>
    <property type="match status" value="1"/>
</dbReference>
<feature type="domain" description="HTH araC/xylS-type" evidence="4">
    <location>
        <begin position="180"/>
        <end position="265"/>
    </location>
</feature>
<sequence length="279" mass="32363">MIRWLNPPKLLELKKYIETYWYLEKSSNVDGFEQPKLNPDPSAHLILLLANQVYQYHFEGKSFTGKGSHWIYPHTHTFELDHSQSFSCLGIKFKVGALYSLNKLNFSQALLDTVAEQNIDVLLDKKVVSEKVLFNIAKSNRELCIEKLDALFLPLISKCYEDKHSEITRQIIPLLTNKPIKQLGKELSCSQRTLERSFRKVTGLTLKQCQSINKLESILEYLYQRKQVDIDWADIAYQFGFSDQPHLIRYLKQHIQLTPNSYAEQRGFTIDVYGGVASK</sequence>
<dbReference type="Pfam" id="PF20240">
    <property type="entry name" value="DUF6597"/>
    <property type="match status" value="1"/>
</dbReference>
<keyword evidence="6" id="KW-1185">Reference proteome</keyword>
<dbReference type="Pfam" id="PF12833">
    <property type="entry name" value="HTH_18"/>
    <property type="match status" value="1"/>
</dbReference>
<dbReference type="Gene3D" id="1.10.10.60">
    <property type="entry name" value="Homeodomain-like"/>
    <property type="match status" value="1"/>
</dbReference>
<name>G4QN05_GLANF</name>
<dbReference type="InterPro" id="IPR009057">
    <property type="entry name" value="Homeodomain-like_sf"/>
</dbReference>
<keyword evidence="1" id="KW-0805">Transcription regulation</keyword>